<reference evidence="6 7" key="1">
    <citation type="journal article" date="2016" name="Mol. Biol. Evol.">
        <title>Comparative Genomics of Early-Diverging Mushroom-Forming Fungi Provides Insights into the Origins of Lignocellulose Decay Capabilities.</title>
        <authorList>
            <person name="Nagy L.G."/>
            <person name="Riley R."/>
            <person name="Tritt A."/>
            <person name="Adam C."/>
            <person name="Daum C."/>
            <person name="Floudas D."/>
            <person name="Sun H."/>
            <person name="Yadav J.S."/>
            <person name="Pangilinan J."/>
            <person name="Larsson K.H."/>
            <person name="Matsuura K."/>
            <person name="Barry K."/>
            <person name="Labutti K."/>
            <person name="Kuo R."/>
            <person name="Ohm R.A."/>
            <person name="Bhattacharya S.S."/>
            <person name="Shirouzu T."/>
            <person name="Yoshinaga Y."/>
            <person name="Martin F.M."/>
            <person name="Grigoriev I.V."/>
            <person name="Hibbett D.S."/>
        </authorList>
    </citation>
    <scope>NUCLEOTIDE SEQUENCE [LARGE SCALE GENOMIC DNA]</scope>
    <source>
        <strain evidence="6 7">L-15889</strain>
    </source>
</reference>
<organism evidence="6 7">
    <name type="scientific">Daedalea quercina L-15889</name>
    <dbReference type="NCBI Taxonomy" id="1314783"/>
    <lineage>
        <taxon>Eukaryota</taxon>
        <taxon>Fungi</taxon>
        <taxon>Dikarya</taxon>
        <taxon>Basidiomycota</taxon>
        <taxon>Agaricomycotina</taxon>
        <taxon>Agaricomycetes</taxon>
        <taxon>Polyporales</taxon>
        <taxon>Fomitopsis</taxon>
    </lineage>
</organism>
<evidence type="ECO:0000313" key="7">
    <source>
        <dbReference type="Proteomes" id="UP000076727"/>
    </source>
</evidence>
<sequence length="166" mass="19326">MADASQRFRCFKVAPTRSFKRCSRCRGALYCGKECQETDWPDHRELCTDSDRWYDKYRGCRDGSMHEGKLELVTWEWTDPDDGTRMGWGHTCIEEAEDLKRKFEAFRWTCCGTGADMNFGCDHHGSGSKPCTCDFCRMGKLLPDDMYNEQNGHRMGLRLRRGPDPR</sequence>
<dbReference type="Proteomes" id="UP000076727">
    <property type="component" value="Unassembled WGS sequence"/>
</dbReference>
<evidence type="ECO:0000256" key="2">
    <source>
        <dbReference type="ARBA" id="ARBA00022771"/>
    </source>
</evidence>
<keyword evidence="1" id="KW-0479">Metal-binding</keyword>
<dbReference type="Pfam" id="PF01753">
    <property type="entry name" value="zf-MYND"/>
    <property type="match status" value="1"/>
</dbReference>
<dbReference type="Gene3D" id="6.10.140.2220">
    <property type="match status" value="1"/>
</dbReference>
<evidence type="ECO:0000259" key="5">
    <source>
        <dbReference type="PROSITE" id="PS50865"/>
    </source>
</evidence>
<dbReference type="EMBL" id="KV429078">
    <property type="protein sequence ID" value="KZT67272.1"/>
    <property type="molecule type" value="Genomic_DNA"/>
</dbReference>
<proteinExistence type="predicted"/>
<name>A0A165NR96_9APHY</name>
<evidence type="ECO:0000256" key="1">
    <source>
        <dbReference type="ARBA" id="ARBA00022723"/>
    </source>
</evidence>
<keyword evidence="3" id="KW-0862">Zinc</keyword>
<evidence type="ECO:0000313" key="6">
    <source>
        <dbReference type="EMBL" id="KZT67272.1"/>
    </source>
</evidence>
<dbReference type="InterPro" id="IPR002893">
    <property type="entry name" value="Znf_MYND"/>
</dbReference>
<accession>A0A165NR96</accession>
<dbReference type="OrthoDB" id="432970at2759"/>
<evidence type="ECO:0000256" key="3">
    <source>
        <dbReference type="ARBA" id="ARBA00022833"/>
    </source>
</evidence>
<dbReference type="STRING" id="1314783.A0A165NR96"/>
<dbReference type="PROSITE" id="PS50865">
    <property type="entry name" value="ZF_MYND_2"/>
    <property type="match status" value="1"/>
</dbReference>
<evidence type="ECO:0000256" key="4">
    <source>
        <dbReference type="PROSITE-ProRule" id="PRU00134"/>
    </source>
</evidence>
<dbReference type="SUPFAM" id="SSF144232">
    <property type="entry name" value="HIT/MYND zinc finger-like"/>
    <property type="match status" value="1"/>
</dbReference>
<gene>
    <name evidence="6" type="ORF">DAEQUDRAFT_746213</name>
</gene>
<keyword evidence="2 4" id="KW-0863">Zinc-finger</keyword>
<keyword evidence="7" id="KW-1185">Reference proteome</keyword>
<dbReference type="GO" id="GO:0008270">
    <property type="term" value="F:zinc ion binding"/>
    <property type="evidence" value="ECO:0007669"/>
    <property type="project" value="UniProtKB-KW"/>
</dbReference>
<protein>
    <recommendedName>
        <fullName evidence="5">MYND-type domain-containing protein</fullName>
    </recommendedName>
</protein>
<dbReference type="AlphaFoldDB" id="A0A165NR96"/>
<feature type="domain" description="MYND-type" evidence="5">
    <location>
        <begin position="7"/>
        <end position="47"/>
    </location>
</feature>